<dbReference type="GO" id="GO:0019354">
    <property type="term" value="P:siroheme biosynthetic process"/>
    <property type="evidence" value="ECO:0007669"/>
    <property type="project" value="UniProtKB-UniPathway"/>
</dbReference>
<dbReference type="Gene3D" id="3.40.50.720">
    <property type="entry name" value="NAD(P)-binding Rossmann-like Domain"/>
    <property type="match status" value="1"/>
</dbReference>
<comment type="pathway">
    <text evidence="1">Porphyrin-containing compound metabolism; siroheme biosynthesis; sirohydrochlorin from precorrin-2: step 1/1.</text>
</comment>
<proteinExistence type="predicted"/>
<dbReference type="Pfam" id="PF14824">
    <property type="entry name" value="Sirohm_synth_M"/>
    <property type="match status" value="1"/>
</dbReference>
<dbReference type="PANTHER" id="PTHR35330:SF1">
    <property type="entry name" value="SIROHEME BIOSYNTHESIS PROTEIN MET8"/>
    <property type="match status" value="1"/>
</dbReference>
<sequence length="220" mass="25093">MTYFPFYVDISNQNCLVVGGGKIAYRKIKILLEFNVRIKIIAPGISRQIYDLESEINKKHLKKIIIIDREFEDGDIDDTDFVIAATDNEHLNSHISRLCKRNNKMVNVVDVKEECSFIFPAIIKMKEMVVGISTGGNSPAMAAQIKKEIQKNIPDYYGELIEFLGENRDYIKSEVSDSGDRKKVYDELIELANLHKGNITGQDLVDIVNKYKMKLNSDVL</sequence>
<keyword evidence="8" id="KW-0489">Methyltransferase</keyword>
<dbReference type="Proteomes" id="UP000273083">
    <property type="component" value="Unassembled WGS sequence"/>
</dbReference>
<keyword evidence="8" id="KW-0808">Transferase</keyword>
<dbReference type="UniPathway" id="UPA00262">
    <property type="reaction ID" value="UER00222"/>
</dbReference>
<dbReference type="EC" id="1.3.1.76" evidence="2"/>
<dbReference type="InterPro" id="IPR042518">
    <property type="entry name" value="SirC_C"/>
</dbReference>
<dbReference type="Gene3D" id="1.10.8.610">
    <property type="entry name" value="SirC, precorrin-2 dehydrogenase, C-terminal helical domain-like"/>
    <property type="match status" value="1"/>
</dbReference>
<dbReference type="InterPro" id="IPR028161">
    <property type="entry name" value="Met8-like"/>
</dbReference>
<dbReference type="GO" id="GO:0032259">
    <property type="term" value="P:methylation"/>
    <property type="evidence" value="ECO:0007669"/>
    <property type="project" value="UniProtKB-KW"/>
</dbReference>
<dbReference type="SUPFAM" id="SSF75615">
    <property type="entry name" value="Siroheme synthase middle domains-like"/>
    <property type="match status" value="1"/>
</dbReference>
<dbReference type="InterPro" id="IPR036291">
    <property type="entry name" value="NAD(P)-bd_dom_sf"/>
</dbReference>
<dbReference type="AlphaFoldDB" id="A0A3N1XNN3"/>
<dbReference type="OrthoDB" id="9773765at2"/>
<dbReference type="RefSeq" id="WP_123609460.1">
    <property type="nucleotide sequence ID" value="NZ_RJVG01000005.1"/>
</dbReference>
<keyword evidence="5" id="KW-0627">Porphyrin biosynthesis</keyword>
<protein>
    <recommendedName>
        <fullName evidence="2">precorrin-2 dehydrogenase</fullName>
        <ecNumber evidence="2">1.3.1.76</ecNumber>
    </recommendedName>
</protein>
<dbReference type="SUPFAM" id="SSF51735">
    <property type="entry name" value="NAD(P)-binding Rossmann-fold domains"/>
    <property type="match status" value="1"/>
</dbReference>
<evidence type="ECO:0000313" key="9">
    <source>
        <dbReference type="Proteomes" id="UP000273083"/>
    </source>
</evidence>
<dbReference type="EMBL" id="RJVG01000005">
    <property type="protein sequence ID" value="ROR28289.1"/>
    <property type="molecule type" value="Genomic_DNA"/>
</dbReference>
<feature type="domain" description="Siroheme synthase central" evidence="7">
    <location>
        <begin position="130"/>
        <end position="151"/>
    </location>
</feature>
<organism evidence="8 9">
    <name type="scientific">Mobilisporobacter senegalensis</name>
    <dbReference type="NCBI Taxonomy" id="1329262"/>
    <lineage>
        <taxon>Bacteria</taxon>
        <taxon>Bacillati</taxon>
        <taxon>Bacillota</taxon>
        <taxon>Clostridia</taxon>
        <taxon>Lachnospirales</taxon>
        <taxon>Lachnospiraceae</taxon>
        <taxon>Mobilisporobacter</taxon>
    </lineage>
</organism>
<evidence type="ECO:0000256" key="4">
    <source>
        <dbReference type="ARBA" id="ARBA00023027"/>
    </source>
</evidence>
<accession>A0A3N1XNN3</accession>
<name>A0A3N1XNN3_9FIRM</name>
<comment type="catalytic activity">
    <reaction evidence="6">
        <text>precorrin-2 + NAD(+) = sirohydrochlorin + NADH + 2 H(+)</text>
        <dbReference type="Rhea" id="RHEA:15613"/>
        <dbReference type="ChEBI" id="CHEBI:15378"/>
        <dbReference type="ChEBI" id="CHEBI:57540"/>
        <dbReference type="ChEBI" id="CHEBI:57945"/>
        <dbReference type="ChEBI" id="CHEBI:58351"/>
        <dbReference type="ChEBI" id="CHEBI:58827"/>
        <dbReference type="EC" id="1.3.1.76"/>
    </reaction>
</comment>
<keyword evidence="4" id="KW-0520">NAD</keyword>
<dbReference type="Pfam" id="PF13241">
    <property type="entry name" value="NAD_binding_7"/>
    <property type="match status" value="1"/>
</dbReference>
<keyword evidence="9" id="KW-1185">Reference proteome</keyword>
<evidence type="ECO:0000256" key="5">
    <source>
        <dbReference type="ARBA" id="ARBA00023244"/>
    </source>
</evidence>
<evidence type="ECO:0000256" key="1">
    <source>
        <dbReference type="ARBA" id="ARBA00005010"/>
    </source>
</evidence>
<gene>
    <name evidence="8" type="ORF">EDD66_105230</name>
</gene>
<comment type="caution">
    <text evidence="8">The sequence shown here is derived from an EMBL/GenBank/DDBJ whole genome shotgun (WGS) entry which is preliminary data.</text>
</comment>
<dbReference type="GO" id="GO:0043115">
    <property type="term" value="F:precorrin-2 dehydrogenase activity"/>
    <property type="evidence" value="ECO:0007669"/>
    <property type="project" value="UniProtKB-EC"/>
</dbReference>
<dbReference type="PANTHER" id="PTHR35330">
    <property type="entry name" value="SIROHEME BIOSYNTHESIS PROTEIN MET8"/>
    <property type="match status" value="1"/>
</dbReference>
<evidence type="ECO:0000256" key="6">
    <source>
        <dbReference type="ARBA" id="ARBA00047561"/>
    </source>
</evidence>
<dbReference type="InterPro" id="IPR006367">
    <property type="entry name" value="Sirohaem_synthase_N"/>
</dbReference>
<evidence type="ECO:0000256" key="2">
    <source>
        <dbReference type="ARBA" id="ARBA00012400"/>
    </source>
</evidence>
<reference evidence="8 9" key="1">
    <citation type="submission" date="2018-11" db="EMBL/GenBank/DDBJ databases">
        <title>Genomic Encyclopedia of Type Strains, Phase IV (KMG-IV): sequencing the most valuable type-strain genomes for metagenomic binning, comparative biology and taxonomic classification.</title>
        <authorList>
            <person name="Goeker M."/>
        </authorList>
    </citation>
    <scope>NUCLEOTIDE SEQUENCE [LARGE SCALE GENOMIC DNA]</scope>
    <source>
        <strain evidence="8 9">DSM 26537</strain>
    </source>
</reference>
<evidence type="ECO:0000259" key="7">
    <source>
        <dbReference type="Pfam" id="PF14824"/>
    </source>
</evidence>
<dbReference type="NCBIfam" id="TIGR01470">
    <property type="entry name" value="cysG_Nterm"/>
    <property type="match status" value="1"/>
</dbReference>
<keyword evidence="3" id="KW-0560">Oxidoreductase</keyword>
<dbReference type="GO" id="GO:0004325">
    <property type="term" value="F:ferrochelatase activity"/>
    <property type="evidence" value="ECO:0007669"/>
    <property type="project" value="InterPro"/>
</dbReference>
<evidence type="ECO:0000256" key="3">
    <source>
        <dbReference type="ARBA" id="ARBA00023002"/>
    </source>
</evidence>
<evidence type="ECO:0000313" key="8">
    <source>
        <dbReference type="EMBL" id="ROR28289.1"/>
    </source>
</evidence>
<dbReference type="GO" id="GO:0008168">
    <property type="term" value="F:methyltransferase activity"/>
    <property type="evidence" value="ECO:0007669"/>
    <property type="project" value="UniProtKB-KW"/>
</dbReference>
<dbReference type="InterPro" id="IPR028281">
    <property type="entry name" value="Sirohaem_synthase_central"/>
</dbReference>